<dbReference type="InterPro" id="IPR004849">
    <property type="entry name" value="6DGDH_YqeC"/>
</dbReference>
<dbReference type="PANTHER" id="PTHR11811">
    <property type="entry name" value="6-PHOSPHOGLUCONATE DEHYDROGENASE"/>
    <property type="match status" value="1"/>
</dbReference>
<evidence type="ECO:0000256" key="3">
    <source>
        <dbReference type="ARBA" id="ARBA00023064"/>
    </source>
</evidence>
<dbReference type="PRINTS" id="PR00076">
    <property type="entry name" value="6PGDHDRGNASE"/>
</dbReference>
<organism evidence="5 6">
    <name type="scientific">Acholeplasma hippikon</name>
    <dbReference type="NCBI Taxonomy" id="264636"/>
    <lineage>
        <taxon>Bacteria</taxon>
        <taxon>Bacillati</taxon>
        <taxon>Mycoplasmatota</taxon>
        <taxon>Mollicutes</taxon>
        <taxon>Acholeplasmatales</taxon>
        <taxon>Acholeplasmataceae</taxon>
        <taxon>Acholeplasma</taxon>
    </lineage>
</organism>
<reference evidence="5 6" key="1">
    <citation type="submission" date="2019-01" db="EMBL/GenBank/DDBJ databases">
        <authorList>
            <consortium name="Pathogen Informatics"/>
        </authorList>
    </citation>
    <scope>NUCLEOTIDE SEQUENCE [LARGE SCALE GENOMIC DNA]</scope>
    <source>
        <strain evidence="5 6">NCTC10172</strain>
    </source>
</reference>
<keyword evidence="2 5" id="KW-0560">Oxidoreductase</keyword>
<dbReference type="STRING" id="1408416.GCA_000702765_00615"/>
<dbReference type="InterPro" id="IPR006114">
    <property type="entry name" value="6PGDH_C"/>
</dbReference>
<dbReference type="EMBL" id="LR215050">
    <property type="protein sequence ID" value="VEU82029.1"/>
    <property type="molecule type" value="Genomic_DNA"/>
</dbReference>
<name>A0A449BHU4_9MOLU</name>
<dbReference type="Pfam" id="PF00393">
    <property type="entry name" value="6PGD"/>
    <property type="match status" value="1"/>
</dbReference>
<dbReference type="InterPro" id="IPR036291">
    <property type="entry name" value="NAD(P)-bd_dom_sf"/>
</dbReference>
<dbReference type="SUPFAM" id="SSF51735">
    <property type="entry name" value="NAD(P)-binding Rossmann-fold domains"/>
    <property type="match status" value="1"/>
</dbReference>
<dbReference type="NCBIfam" id="NF007161">
    <property type="entry name" value="PRK09599.1"/>
    <property type="match status" value="1"/>
</dbReference>
<accession>A0A449BHU4</accession>
<protein>
    <submittedName>
        <fullName evidence="5">6-phosphogluconate dehydrogenase, decarboxylating</fullName>
        <ecNumber evidence="5">1.1.1.44</ecNumber>
    </submittedName>
</protein>
<dbReference type="Pfam" id="PF03446">
    <property type="entry name" value="NAD_binding_2"/>
    <property type="match status" value="1"/>
</dbReference>
<dbReference type="EC" id="1.1.1.44" evidence="5"/>
<dbReference type="GO" id="GO:0019521">
    <property type="term" value="P:D-gluconate metabolic process"/>
    <property type="evidence" value="ECO:0007669"/>
    <property type="project" value="UniProtKB-KW"/>
</dbReference>
<dbReference type="GO" id="GO:0006098">
    <property type="term" value="P:pentose-phosphate shunt"/>
    <property type="evidence" value="ECO:0007669"/>
    <property type="project" value="InterPro"/>
</dbReference>
<dbReference type="AlphaFoldDB" id="A0A449BHU4"/>
<evidence type="ECO:0000256" key="2">
    <source>
        <dbReference type="ARBA" id="ARBA00023002"/>
    </source>
</evidence>
<feature type="domain" description="6-phosphogluconate dehydrogenase C-terminal" evidence="4">
    <location>
        <begin position="167"/>
        <end position="301"/>
    </location>
</feature>
<dbReference type="SMART" id="SM01350">
    <property type="entry name" value="6PGD"/>
    <property type="match status" value="1"/>
</dbReference>
<dbReference type="Gene3D" id="1.10.1040.10">
    <property type="entry name" value="N-(1-d-carboxylethyl)-l-norvaline Dehydrogenase, domain 2"/>
    <property type="match status" value="1"/>
</dbReference>
<dbReference type="NCBIfam" id="TIGR00872">
    <property type="entry name" value="gnd_rel"/>
    <property type="match status" value="1"/>
</dbReference>
<evidence type="ECO:0000313" key="6">
    <source>
        <dbReference type="Proteomes" id="UP000290909"/>
    </source>
</evidence>
<evidence type="ECO:0000313" key="5">
    <source>
        <dbReference type="EMBL" id="VEU82029.1"/>
    </source>
</evidence>
<dbReference type="GO" id="GO:0004616">
    <property type="term" value="F:phosphogluconate dehydrogenase (decarboxylating) activity"/>
    <property type="evidence" value="ECO:0007669"/>
    <property type="project" value="UniProtKB-EC"/>
</dbReference>
<comment type="similarity">
    <text evidence="1">Belongs to the 6-phosphogluconate dehydrogenase family.</text>
</comment>
<dbReference type="InterPro" id="IPR013328">
    <property type="entry name" value="6PGD_dom2"/>
</dbReference>
<dbReference type="InterPro" id="IPR006183">
    <property type="entry name" value="Pgluconate_DH"/>
</dbReference>
<dbReference type="InterPro" id="IPR008927">
    <property type="entry name" value="6-PGluconate_DH-like_C_sf"/>
</dbReference>
<dbReference type="Proteomes" id="UP000290909">
    <property type="component" value="Chromosome"/>
</dbReference>
<sequence>MKIHLIGLGKMGANLALNMKDHGHEVLGFDLDPKAREVLTKEGIETFDDLKKLLTRKNNERLVVWLLVPNQIVDTVIEQVLPFLAPKDIVIDGGNSNYKKSLLRYEKLKEKEIEFVDLGTSGGTYGARNGACLMVGGTKEAFDYLENVYRDIAIENGYGFMGGPGSGHFVKMVHNGIEYGMMQAIGEGFELLEKSPFNVDYEKLSEVWNNGSIIESALIGYIGNAFKKDAKLEEISGRVDDSGEGKWMIEEALDFGVSMPVISASLFTRFKSRDENMFAEKVVAAMRREFGGHAVYKKKWKKI</sequence>
<dbReference type="InterPro" id="IPR006115">
    <property type="entry name" value="6PGDH_NADP-bd"/>
</dbReference>
<keyword evidence="3" id="KW-0311">Gluconate utilization</keyword>
<evidence type="ECO:0000256" key="1">
    <source>
        <dbReference type="ARBA" id="ARBA00008419"/>
    </source>
</evidence>
<dbReference type="KEGG" id="ahk:NCTC10172_00034"/>
<evidence type="ECO:0000259" key="4">
    <source>
        <dbReference type="SMART" id="SM01350"/>
    </source>
</evidence>
<keyword evidence="6" id="KW-1185">Reference proteome</keyword>
<dbReference type="Gene3D" id="3.40.50.720">
    <property type="entry name" value="NAD(P)-binding Rossmann-like Domain"/>
    <property type="match status" value="1"/>
</dbReference>
<gene>
    <name evidence="5" type="primary">gnd</name>
    <name evidence="5" type="ORF">NCTC10172_00034</name>
</gene>
<dbReference type="GO" id="GO:0050661">
    <property type="term" value="F:NADP binding"/>
    <property type="evidence" value="ECO:0007669"/>
    <property type="project" value="InterPro"/>
</dbReference>
<proteinExistence type="inferred from homology"/>
<dbReference type="SUPFAM" id="SSF48179">
    <property type="entry name" value="6-phosphogluconate dehydrogenase C-terminal domain-like"/>
    <property type="match status" value="1"/>
</dbReference>